<protein>
    <submittedName>
        <fullName evidence="1">Uncharacterized protein</fullName>
    </submittedName>
</protein>
<organism evidence="1 2">
    <name type="scientific">Flavobacterium macacae</name>
    <dbReference type="NCBI Taxonomy" id="2488993"/>
    <lineage>
        <taxon>Bacteria</taxon>
        <taxon>Pseudomonadati</taxon>
        <taxon>Bacteroidota</taxon>
        <taxon>Flavobacteriia</taxon>
        <taxon>Flavobacteriales</taxon>
        <taxon>Flavobacteriaceae</taxon>
        <taxon>Flavobacterium</taxon>
    </lineage>
</organism>
<sequence>MQNENRNFTVKIQGEKFVISVLDKTETEKMISFEDYIFKNSEKEILKEGNQKSYISISVMDRVGNDCLKNNSIYQNLVVNYLKELKLEYSK</sequence>
<proteinExistence type="predicted"/>
<gene>
    <name evidence="1" type="ORF">EG849_01495</name>
</gene>
<dbReference type="AlphaFoldDB" id="A0A3P3WGA9"/>
<evidence type="ECO:0000313" key="2">
    <source>
        <dbReference type="Proteomes" id="UP000271937"/>
    </source>
</evidence>
<dbReference type="RefSeq" id="WP_125011314.1">
    <property type="nucleotide sequence ID" value="NZ_RQVR01000001.1"/>
</dbReference>
<accession>A0A3P3WGA9</accession>
<name>A0A3P3WGA9_9FLAO</name>
<comment type="caution">
    <text evidence="1">The sequence shown here is derived from an EMBL/GenBank/DDBJ whole genome shotgun (WGS) entry which is preliminary data.</text>
</comment>
<evidence type="ECO:0000313" key="1">
    <source>
        <dbReference type="EMBL" id="RRJ94172.1"/>
    </source>
</evidence>
<dbReference type="OrthoDB" id="1164799at2"/>
<dbReference type="EMBL" id="RQVR01000001">
    <property type="protein sequence ID" value="RRJ94172.1"/>
    <property type="molecule type" value="Genomic_DNA"/>
</dbReference>
<reference evidence="1 2" key="1">
    <citation type="submission" date="2018-11" db="EMBL/GenBank/DDBJ databases">
        <title>Flavobacterium sp. nov., YIM 102600 draft genome.</title>
        <authorList>
            <person name="Li G."/>
            <person name="Jiang Y."/>
        </authorList>
    </citation>
    <scope>NUCLEOTIDE SEQUENCE [LARGE SCALE GENOMIC DNA]</scope>
    <source>
        <strain evidence="1 2">YIM 102600</strain>
    </source>
</reference>
<dbReference type="Proteomes" id="UP000271937">
    <property type="component" value="Unassembled WGS sequence"/>
</dbReference>
<keyword evidence="2" id="KW-1185">Reference proteome</keyword>